<evidence type="ECO:0000256" key="7">
    <source>
        <dbReference type="ARBA" id="ARBA00023136"/>
    </source>
</evidence>
<dbReference type="InterPro" id="IPR001036">
    <property type="entry name" value="Acrflvin-R"/>
</dbReference>
<comment type="similarity">
    <text evidence="2">Belongs to the resistance-nodulation-cell division (RND) (TC 2.A.6) family.</text>
</comment>
<dbReference type="NCBIfam" id="TIGR00914">
    <property type="entry name" value="2A0601"/>
    <property type="match status" value="1"/>
</dbReference>
<gene>
    <name evidence="9" type="primary">czcA</name>
    <name evidence="9" type="ORF">MFUM_0311</name>
</gene>
<evidence type="ECO:0000256" key="3">
    <source>
        <dbReference type="ARBA" id="ARBA00022448"/>
    </source>
</evidence>
<feature type="transmembrane region" description="Helical" evidence="8">
    <location>
        <begin position="909"/>
        <end position="931"/>
    </location>
</feature>
<dbReference type="PRINTS" id="PR00702">
    <property type="entry name" value="ACRIFLAVINRP"/>
</dbReference>
<proteinExistence type="inferred from homology"/>
<dbReference type="Proteomes" id="UP001161497">
    <property type="component" value="Chromosome"/>
</dbReference>
<dbReference type="SUPFAM" id="SSF82714">
    <property type="entry name" value="Multidrug efflux transporter AcrB TolC docking domain, DN and DC subdomains"/>
    <property type="match status" value="2"/>
</dbReference>
<feature type="transmembrane region" description="Helical" evidence="8">
    <location>
        <begin position="482"/>
        <end position="510"/>
    </location>
</feature>
<feature type="transmembrane region" description="Helical" evidence="8">
    <location>
        <begin position="397"/>
        <end position="420"/>
    </location>
</feature>
<evidence type="ECO:0000256" key="6">
    <source>
        <dbReference type="ARBA" id="ARBA00022989"/>
    </source>
</evidence>
<dbReference type="Pfam" id="PF00873">
    <property type="entry name" value="ACR_tran"/>
    <property type="match status" value="1"/>
</dbReference>
<sequence>MLEKFATSLLSHKPFVYLVLFLYLSAGLYTATHLSIDAVPDISNVQVQIITPVRDFAPEEIEKLVTFPLERECSGIPGLEEMRSVSKFGISQITLVFKDGTDIYRARQLTGERLITAMDKIPQGLVPRLGPISTGLGEVFVYALDWEKDHPNKPKNRMEELMELKLIQEYQIKPQLRMVPGVAEVNTLGGYDKEILIMPDPEKLMNLGLTVKDLSEIIGKNVENVGGAYIKRAGEQMTVRALGRVVDLPQIEILPIKYSGWTKPLLVKDVAEVAVGAKIRVGAALVNGKEMVLGTVLMRVGANGRTVSQKVFQKIQQIERQLPEGVKIEVLYNRSELIDQVIHTAFSNLLEGAILVALILFMILADWKASLIVSFIIPLSFLFAIYGMRLFHLSGNLMSLGAIDFGLIVDGAVIMVENILRKLAESQSKLGSSLSKKDKELIVKETISEVGQSVLIGVLIITFVYVPILSLSGVAGKTFRPMAITVIFALIGSILFSFTFIPVISAAVLGRTKDFQNHGRDFNLIKKIYRPFLRFTLNHGWLFVGMALLFFLIAILKFGSLGADFVPKLDEGSYDINIFRENTIGIEACVGMEKKTEEVLLQSFPEIRYVYSRIGMADIATDPASPNEPELYVILKPKSEWRKINGKPISKEDLEDLMEEEIKLKVPGQAMIFSQPIENRFNDMLQGVKADVAFKVFGSDYLTIYSLTEQIKKLLGNVRGVVGLAFETSGVAPSLEIIPDRLALAKYVIQSSEINEAVSGAIGGKTVGQLIDGVRRYDIVVRFSDAKRTNINALLSLPIRSGTGGIVSLSQVASASYENRLRSISRENGIRRIALLVDLERRDLESFVKEATEKINRLVHFPPGYFYEVGGLYRNFIEAKETLKVVVPMSSLAIMMLLYFLFKNFRHCFIVFFSIPLAITGGIFSLILAALPFSISAWIGFIAVSGVAILEGLVLIGAINRLRLCGYPLEQAIEEGALIRLRPVLATALVASLGFFPMAFAHGPGAEVQRPLAIVVIGGIVSSTILDLVVLPVFYLWIESVRDWWQKDKLIPVRDTDRRKHKVGPYKTGSDPKNG</sequence>
<keyword evidence="7 8" id="KW-0472">Membrane</keyword>
<feature type="transmembrane region" description="Helical" evidence="8">
    <location>
        <begin position="345"/>
        <end position="364"/>
    </location>
</feature>
<keyword evidence="10" id="KW-1185">Reference proteome</keyword>
<dbReference type="InterPro" id="IPR004763">
    <property type="entry name" value="CusA-like"/>
</dbReference>
<dbReference type="PANTHER" id="PTHR32063">
    <property type="match status" value="1"/>
</dbReference>
<feature type="transmembrane region" description="Helical" evidence="8">
    <location>
        <begin position="1012"/>
        <end position="1038"/>
    </location>
</feature>
<reference evidence="9" key="1">
    <citation type="submission" date="2023-03" db="EMBL/GenBank/DDBJ databases">
        <authorList>
            <person name="Cremers G."/>
            <person name="Picone N."/>
        </authorList>
    </citation>
    <scope>NUCLEOTIDE SEQUENCE</scope>
    <source>
        <strain evidence="9">Sample_alias</strain>
    </source>
</reference>
<evidence type="ECO:0000313" key="10">
    <source>
        <dbReference type="Proteomes" id="UP001161497"/>
    </source>
</evidence>
<evidence type="ECO:0000313" key="9">
    <source>
        <dbReference type="EMBL" id="CAI9084706.1"/>
    </source>
</evidence>
<dbReference type="Gene3D" id="1.20.1640.10">
    <property type="entry name" value="Multidrug efflux transporter AcrB transmembrane domain"/>
    <property type="match status" value="2"/>
</dbReference>
<dbReference type="SUPFAM" id="SSF82866">
    <property type="entry name" value="Multidrug efflux transporter AcrB transmembrane domain"/>
    <property type="match status" value="2"/>
</dbReference>
<feature type="transmembrane region" description="Helical" evidence="8">
    <location>
        <begin position="981"/>
        <end position="1000"/>
    </location>
</feature>
<organism evidence="9 10">
    <name type="scientific">Candidatus Methylacidiphilum fumarolicum</name>
    <dbReference type="NCBI Taxonomy" id="591154"/>
    <lineage>
        <taxon>Bacteria</taxon>
        <taxon>Pseudomonadati</taxon>
        <taxon>Verrucomicrobiota</taxon>
        <taxon>Methylacidiphilae</taxon>
        <taxon>Methylacidiphilales</taxon>
        <taxon>Methylacidiphilaceae</taxon>
        <taxon>Methylacidiphilum (ex Ratnadevi et al. 2023)</taxon>
    </lineage>
</organism>
<name>A0ABM9IAP9_9BACT</name>
<dbReference type="PANTHER" id="PTHR32063:SF24">
    <property type="entry name" value="CATION EFFLUX SYSTEM (ACRB_ACRD_ACRF FAMILY)"/>
    <property type="match status" value="1"/>
</dbReference>
<keyword evidence="6 8" id="KW-1133">Transmembrane helix</keyword>
<evidence type="ECO:0000256" key="2">
    <source>
        <dbReference type="ARBA" id="ARBA00010942"/>
    </source>
</evidence>
<dbReference type="RefSeq" id="WP_009060488.1">
    <property type="nucleotide sequence ID" value="NZ_JAHXRZ010000003.1"/>
</dbReference>
<dbReference type="SUPFAM" id="SSF82693">
    <property type="entry name" value="Multidrug efflux transporter AcrB pore domain, PN1, PN2, PC1 and PC2 subdomains"/>
    <property type="match status" value="1"/>
</dbReference>
<evidence type="ECO:0000256" key="4">
    <source>
        <dbReference type="ARBA" id="ARBA00022475"/>
    </source>
</evidence>
<dbReference type="Gene3D" id="3.30.2090.10">
    <property type="entry name" value="Multidrug efflux transporter AcrB TolC docking domain, DN and DC subdomains"/>
    <property type="match status" value="2"/>
</dbReference>
<evidence type="ECO:0000256" key="8">
    <source>
        <dbReference type="SAM" id="Phobius"/>
    </source>
</evidence>
<dbReference type="InterPro" id="IPR027463">
    <property type="entry name" value="AcrB_DN_DC_subdom"/>
</dbReference>
<comment type="subcellular location">
    <subcellularLocation>
        <location evidence="1">Cell membrane</location>
        <topology evidence="1">Multi-pass membrane protein</topology>
    </subcellularLocation>
</comment>
<feature type="transmembrane region" description="Helical" evidence="8">
    <location>
        <begin position="531"/>
        <end position="556"/>
    </location>
</feature>
<evidence type="ECO:0000256" key="5">
    <source>
        <dbReference type="ARBA" id="ARBA00022692"/>
    </source>
</evidence>
<feature type="transmembrane region" description="Helical" evidence="8">
    <location>
        <begin position="454"/>
        <end position="476"/>
    </location>
</feature>
<keyword evidence="5 8" id="KW-0812">Transmembrane</keyword>
<dbReference type="Gene3D" id="3.30.70.1430">
    <property type="entry name" value="Multidrug efflux transporter AcrB pore domain"/>
    <property type="match status" value="2"/>
</dbReference>
<dbReference type="EMBL" id="OX458932">
    <property type="protein sequence ID" value="CAI9084706.1"/>
    <property type="molecule type" value="Genomic_DNA"/>
</dbReference>
<feature type="transmembrane region" description="Helical" evidence="8">
    <location>
        <begin position="371"/>
        <end position="391"/>
    </location>
</feature>
<keyword evidence="4" id="KW-1003">Cell membrane</keyword>
<accession>A0ABM9IAP9</accession>
<protein>
    <submittedName>
        <fullName evidence="9">Cation efflux system protein CzcA</fullName>
    </submittedName>
</protein>
<dbReference type="Gene3D" id="3.30.70.1320">
    <property type="entry name" value="Multidrug efflux transporter AcrB pore domain like"/>
    <property type="match status" value="1"/>
</dbReference>
<evidence type="ECO:0000256" key="1">
    <source>
        <dbReference type="ARBA" id="ARBA00004651"/>
    </source>
</evidence>
<feature type="transmembrane region" description="Helical" evidence="8">
    <location>
        <begin position="937"/>
        <end position="960"/>
    </location>
</feature>
<dbReference type="Gene3D" id="3.30.70.1440">
    <property type="entry name" value="Multidrug efflux transporter AcrB pore domain"/>
    <property type="match status" value="1"/>
</dbReference>
<keyword evidence="3" id="KW-0813">Transport</keyword>
<feature type="transmembrane region" description="Helical" evidence="8">
    <location>
        <begin position="885"/>
        <end position="902"/>
    </location>
</feature>